<reference evidence="3 4" key="1">
    <citation type="journal article" date="2023" name="Hortic Res">
        <title>Pangenome of water caltrop reveals structural variations and asymmetric subgenome divergence after allopolyploidization.</title>
        <authorList>
            <person name="Zhang X."/>
            <person name="Chen Y."/>
            <person name="Wang L."/>
            <person name="Yuan Y."/>
            <person name="Fang M."/>
            <person name="Shi L."/>
            <person name="Lu R."/>
            <person name="Comes H.P."/>
            <person name="Ma Y."/>
            <person name="Chen Y."/>
            <person name="Huang G."/>
            <person name="Zhou Y."/>
            <person name="Zheng Z."/>
            <person name="Qiu Y."/>
        </authorList>
    </citation>
    <scope>NUCLEOTIDE SEQUENCE [LARGE SCALE GENOMIC DNA]</scope>
    <source>
        <strain evidence="3">F231</strain>
    </source>
</reference>
<dbReference type="PANTHER" id="PTHR31338">
    <property type="entry name" value="POLYKETIDE CYCLASE/DEHYDRASE AND LIPID TRANSPORT SUPERFAMILY PROTEIN"/>
    <property type="match status" value="1"/>
</dbReference>
<dbReference type="GO" id="GO:0006952">
    <property type="term" value="P:defense response"/>
    <property type="evidence" value="ECO:0007669"/>
    <property type="project" value="InterPro"/>
</dbReference>
<dbReference type="Pfam" id="PF00407">
    <property type="entry name" value="Bet_v_1"/>
    <property type="match status" value="1"/>
</dbReference>
<sequence length="81" mass="9082">MSYGKSEIFKVKVELGEENMIFTLHGIDGDVYDDYKVCRPICKLVPKSKGCVAKLTIEYERVNGDMPISNKSMDCHAFASS</sequence>
<dbReference type="InterPro" id="IPR023393">
    <property type="entry name" value="START-like_dom_sf"/>
</dbReference>
<dbReference type="SUPFAM" id="SSF55961">
    <property type="entry name" value="Bet v1-like"/>
    <property type="match status" value="1"/>
</dbReference>
<comment type="caution">
    <text evidence="3">The sequence shown here is derived from an EMBL/GenBank/DDBJ whole genome shotgun (WGS) entry which is preliminary data.</text>
</comment>
<name>A0AAN7LGJ2_TRANT</name>
<keyword evidence="4" id="KW-1185">Reference proteome</keyword>
<proteinExistence type="inferred from homology"/>
<dbReference type="Gene3D" id="3.30.530.20">
    <property type="match status" value="1"/>
</dbReference>
<gene>
    <name evidence="3" type="ORF">SAY86_018252</name>
</gene>
<dbReference type="PANTHER" id="PTHR31338:SF20">
    <property type="entry name" value="BET V I_MAJOR LATEX PROTEIN DOMAIN-CONTAINING PROTEIN"/>
    <property type="match status" value="1"/>
</dbReference>
<dbReference type="InterPro" id="IPR000916">
    <property type="entry name" value="Bet_v_I/MLP"/>
</dbReference>
<feature type="domain" description="Bet v I/Major latex protein" evidence="2">
    <location>
        <begin position="4"/>
        <end position="74"/>
    </location>
</feature>
<dbReference type="AlphaFoldDB" id="A0AAN7LGJ2"/>
<dbReference type="InterPro" id="IPR052006">
    <property type="entry name" value="MLP-like"/>
</dbReference>
<comment type="similarity">
    <text evidence="1">Belongs to the MLP family.</text>
</comment>
<evidence type="ECO:0000256" key="1">
    <source>
        <dbReference type="ARBA" id="ARBA00038242"/>
    </source>
</evidence>
<protein>
    <recommendedName>
        <fullName evidence="2">Bet v I/Major latex protein domain-containing protein</fullName>
    </recommendedName>
</protein>
<evidence type="ECO:0000313" key="3">
    <source>
        <dbReference type="EMBL" id="KAK4783884.1"/>
    </source>
</evidence>
<evidence type="ECO:0000259" key="2">
    <source>
        <dbReference type="Pfam" id="PF00407"/>
    </source>
</evidence>
<accession>A0AAN7LGJ2</accession>
<dbReference type="EMBL" id="JAXQNO010000014">
    <property type="protein sequence ID" value="KAK4783884.1"/>
    <property type="molecule type" value="Genomic_DNA"/>
</dbReference>
<dbReference type="Proteomes" id="UP001346149">
    <property type="component" value="Unassembled WGS sequence"/>
</dbReference>
<organism evidence="3 4">
    <name type="scientific">Trapa natans</name>
    <name type="common">Water chestnut</name>
    <dbReference type="NCBI Taxonomy" id="22666"/>
    <lineage>
        <taxon>Eukaryota</taxon>
        <taxon>Viridiplantae</taxon>
        <taxon>Streptophyta</taxon>
        <taxon>Embryophyta</taxon>
        <taxon>Tracheophyta</taxon>
        <taxon>Spermatophyta</taxon>
        <taxon>Magnoliopsida</taxon>
        <taxon>eudicotyledons</taxon>
        <taxon>Gunneridae</taxon>
        <taxon>Pentapetalae</taxon>
        <taxon>rosids</taxon>
        <taxon>malvids</taxon>
        <taxon>Myrtales</taxon>
        <taxon>Lythraceae</taxon>
        <taxon>Trapa</taxon>
    </lineage>
</organism>
<evidence type="ECO:0000313" key="4">
    <source>
        <dbReference type="Proteomes" id="UP001346149"/>
    </source>
</evidence>